<evidence type="ECO:0000313" key="2">
    <source>
        <dbReference type="Proteomes" id="UP000034835"/>
    </source>
</evidence>
<sequence length="64" mass="6958">MAAPFTPEVFEIDNIQKKKGDDENGVVGGTVPVDIVQLNPHSEFIEGDTESKAVNKREFEAGLV</sequence>
<name>A0A0G1LX81_9BACT</name>
<gene>
    <name evidence="1" type="ORF">UW68_C0009G0007</name>
</gene>
<accession>A0A0G1LX81</accession>
<dbReference type="Proteomes" id="UP000034835">
    <property type="component" value="Unassembled WGS sequence"/>
</dbReference>
<dbReference type="AlphaFoldDB" id="A0A0G1LX81"/>
<dbReference type="EMBL" id="LCJG01000009">
    <property type="protein sequence ID" value="KKT73432.1"/>
    <property type="molecule type" value="Genomic_DNA"/>
</dbReference>
<reference evidence="1 2" key="1">
    <citation type="journal article" date="2015" name="Nature">
        <title>rRNA introns, odd ribosomes, and small enigmatic genomes across a large radiation of phyla.</title>
        <authorList>
            <person name="Brown C.T."/>
            <person name="Hug L.A."/>
            <person name="Thomas B.C."/>
            <person name="Sharon I."/>
            <person name="Castelle C.J."/>
            <person name="Singh A."/>
            <person name="Wilkins M.J."/>
            <person name="Williams K.H."/>
            <person name="Banfield J.F."/>
        </authorList>
    </citation>
    <scope>NUCLEOTIDE SEQUENCE [LARGE SCALE GENOMIC DNA]</scope>
</reference>
<protein>
    <submittedName>
        <fullName evidence="1">Uncharacterized protein</fullName>
    </submittedName>
</protein>
<organism evidence="1 2">
    <name type="scientific">Candidatus Collierbacteria bacterium GW2011_GWB1_44_6</name>
    <dbReference type="NCBI Taxonomy" id="1618384"/>
    <lineage>
        <taxon>Bacteria</taxon>
        <taxon>Candidatus Collieribacteriota</taxon>
    </lineage>
</organism>
<comment type="caution">
    <text evidence="1">The sequence shown here is derived from an EMBL/GenBank/DDBJ whole genome shotgun (WGS) entry which is preliminary data.</text>
</comment>
<evidence type="ECO:0000313" key="1">
    <source>
        <dbReference type="EMBL" id="KKT73432.1"/>
    </source>
</evidence>
<dbReference type="STRING" id="1618384.UW68_C0009G0007"/>
<proteinExistence type="predicted"/>